<dbReference type="InterPro" id="IPR018011">
    <property type="entry name" value="Carb_sulfotrans_8-10"/>
</dbReference>
<keyword evidence="3 9" id="KW-0808">Transferase</keyword>
<dbReference type="PANTHER" id="PTHR12137:SF54">
    <property type="entry name" value="CARBOHYDRATE SULFOTRANSFERASE"/>
    <property type="match status" value="1"/>
</dbReference>
<evidence type="ECO:0000256" key="4">
    <source>
        <dbReference type="ARBA" id="ARBA00022692"/>
    </source>
</evidence>
<reference evidence="10" key="3">
    <citation type="submission" date="2019-06" db="EMBL/GenBank/DDBJ databases">
        <authorList>
            <person name="Poynton C."/>
            <person name="Hasenbein S."/>
            <person name="Benoit J.B."/>
            <person name="Sepulveda M.S."/>
            <person name="Poelchau M.F."/>
            <person name="Murali S.C."/>
            <person name="Chen S."/>
            <person name="Glastad K.M."/>
            <person name="Werren J.H."/>
            <person name="Vineis J.H."/>
            <person name="Bowen J.L."/>
            <person name="Friedrich M."/>
            <person name="Jones J."/>
            <person name="Robertson H.M."/>
            <person name="Feyereisen R."/>
            <person name="Mechler-Hickson A."/>
            <person name="Mathers N."/>
            <person name="Lee C.E."/>
            <person name="Colbourne J.K."/>
            <person name="Biales A."/>
            <person name="Johnston J.S."/>
            <person name="Wellborn G.A."/>
            <person name="Rosendale A.J."/>
            <person name="Cridge A.G."/>
            <person name="Munoz-Torres M.C."/>
            <person name="Bain P.A."/>
            <person name="Manny A.R."/>
            <person name="Major K.M."/>
            <person name="Lambert F.N."/>
            <person name="Vulpe C.D."/>
            <person name="Tuck P."/>
            <person name="Blalock B.J."/>
            <person name="Lin Y.-Y."/>
            <person name="Smith M.E."/>
            <person name="Ochoa-Acuna H."/>
            <person name="Chen M.-J.M."/>
            <person name="Childers C.P."/>
            <person name="Qu J."/>
            <person name="Dugan S."/>
            <person name="Lee S.L."/>
            <person name="Chao H."/>
            <person name="Dinh H."/>
            <person name="Han Y."/>
            <person name="Doddapaneni H."/>
            <person name="Worley K.C."/>
            <person name="Muzny D.M."/>
            <person name="Gibbs R.A."/>
            <person name="Richards S."/>
        </authorList>
    </citation>
    <scope>NUCLEOTIDE SEQUENCE</scope>
    <source>
        <strain evidence="10">HAZT.00-mixed</strain>
        <tissue evidence="10">Whole organism</tissue>
    </source>
</reference>
<keyword evidence="4" id="KW-0812">Transmembrane</keyword>
<dbReference type="GO" id="GO:0016051">
    <property type="term" value="P:carbohydrate biosynthetic process"/>
    <property type="evidence" value="ECO:0007669"/>
    <property type="project" value="InterPro"/>
</dbReference>
<gene>
    <name evidence="10" type="ORF">HAZT_HAZT006999</name>
</gene>
<comment type="subcellular location">
    <subcellularLocation>
        <location evidence="1 9">Golgi apparatus membrane</location>
        <topology evidence="1 9">Single-pass type II membrane protein</topology>
    </subcellularLocation>
</comment>
<evidence type="ECO:0000313" key="10">
    <source>
        <dbReference type="EMBL" id="KAA0188933.1"/>
    </source>
</evidence>
<dbReference type="GO" id="GO:0008146">
    <property type="term" value="F:sulfotransferase activity"/>
    <property type="evidence" value="ECO:0007669"/>
    <property type="project" value="InterPro"/>
</dbReference>
<dbReference type="EC" id="2.8.2.-" evidence="9"/>
<evidence type="ECO:0000256" key="6">
    <source>
        <dbReference type="ARBA" id="ARBA00023034"/>
    </source>
</evidence>
<dbReference type="PANTHER" id="PTHR12137">
    <property type="entry name" value="CARBOHYDRATE SULFOTRANSFERASE"/>
    <property type="match status" value="1"/>
</dbReference>
<keyword evidence="9" id="KW-0735">Signal-anchor</keyword>
<dbReference type="OrthoDB" id="2019940at2759"/>
<reference evidence="10" key="2">
    <citation type="journal article" date="2018" name="Environ. Sci. Technol.">
        <title>The Toxicogenome of Hyalella azteca: A Model for Sediment Ecotoxicology and Evolutionary Toxicology.</title>
        <authorList>
            <person name="Poynton H.C."/>
            <person name="Hasenbein S."/>
            <person name="Benoit J.B."/>
            <person name="Sepulveda M.S."/>
            <person name="Poelchau M.F."/>
            <person name="Hughes D.S.T."/>
            <person name="Murali S.C."/>
            <person name="Chen S."/>
            <person name="Glastad K.M."/>
            <person name="Goodisman M.A.D."/>
            <person name="Werren J.H."/>
            <person name="Vineis J.H."/>
            <person name="Bowen J.L."/>
            <person name="Friedrich M."/>
            <person name="Jones J."/>
            <person name="Robertson H.M."/>
            <person name="Feyereisen R."/>
            <person name="Mechler-Hickson A."/>
            <person name="Mathers N."/>
            <person name="Lee C.E."/>
            <person name="Colbourne J.K."/>
            <person name="Biales A."/>
            <person name="Johnston J.S."/>
            <person name="Wellborn G.A."/>
            <person name="Rosendale A.J."/>
            <person name="Cridge A.G."/>
            <person name="Munoz-Torres M.C."/>
            <person name="Bain P.A."/>
            <person name="Manny A.R."/>
            <person name="Major K.M."/>
            <person name="Lambert F.N."/>
            <person name="Vulpe C.D."/>
            <person name="Tuck P."/>
            <person name="Blalock B.J."/>
            <person name="Lin Y.Y."/>
            <person name="Smith M.E."/>
            <person name="Ochoa-Acuna H."/>
            <person name="Chen M.M."/>
            <person name="Childers C.P."/>
            <person name="Qu J."/>
            <person name="Dugan S."/>
            <person name="Lee S.L."/>
            <person name="Chao H."/>
            <person name="Dinh H."/>
            <person name="Han Y."/>
            <person name="Doddapaneni H."/>
            <person name="Worley K.C."/>
            <person name="Muzny D.M."/>
            <person name="Gibbs R.A."/>
            <person name="Richards S."/>
        </authorList>
    </citation>
    <scope>NUCLEOTIDE SEQUENCE</scope>
    <source>
        <strain evidence="10">HAZT.00-mixed</strain>
        <tissue evidence="10">Whole organism</tissue>
    </source>
</reference>
<comment type="similarity">
    <text evidence="2 9">Belongs to the sulfotransferase 2 family.</text>
</comment>
<evidence type="ECO:0000256" key="5">
    <source>
        <dbReference type="ARBA" id="ARBA00022989"/>
    </source>
</evidence>
<reference evidence="10" key="1">
    <citation type="submission" date="2014-08" db="EMBL/GenBank/DDBJ databases">
        <authorList>
            <person name="Murali S."/>
            <person name="Richards S."/>
            <person name="Bandaranaike D."/>
            <person name="Bellair M."/>
            <person name="Blankenburg K."/>
            <person name="Chao H."/>
            <person name="Dinh H."/>
            <person name="Doddapaneni H."/>
            <person name="Dugan-Rocha S."/>
            <person name="Elkadiri S."/>
            <person name="Gnanaolivu R."/>
            <person name="Hughes D."/>
            <person name="Lee S."/>
            <person name="Li M."/>
            <person name="Ming W."/>
            <person name="Munidasa M."/>
            <person name="Muniz J."/>
            <person name="Nguyen L."/>
            <person name="Osuji N."/>
            <person name="Pu L.-L."/>
            <person name="Puazo M."/>
            <person name="Skinner E."/>
            <person name="Qu C."/>
            <person name="Quiroz J."/>
            <person name="Raj R."/>
            <person name="Weissenberger G."/>
            <person name="Xin Y."/>
            <person name="Zou X."/>
            <person name="Han Y."/>
            <person name="Worley K."/>
            <person name="Muzny D."/>
            <person name="Gibbs R."/>
        </authorList>
    </citation>
    <scope>NUCLEOTIDE SEQUENCE</scope>
    <source>
        <strain evidence="10">HAZT.00-mixed</strain>
        <tissue evidence="10">Whole organism</tissue>
    </source>
</reference>
<dbReference type="Pfam" id="PF03567">
    <property type="entry name" value="Sulfotransfer_2"/>
    <property type="match status" value="1"/>
</dbReference>
<sequence>MRRSKMRMRVRLAGLGVFVVVGMIVLYPSPLKTRHLNTIRSIFPQSKLTWQLQPAAAVSSPLNSSSSTTPTVVDTRDQVLANVHLPKSVPVQEPPVQSIPSPHLEGDSIKIEDKATPANFVDVPKVGALPKPASSSNVPWHENPDEVISPARLRERAAKFPPDSAIGRFMAEQSRRVEHIGRQCAMSRKEMPHEILGYEASVMAINAYAHLIFDRRNSLTFCPVYKAASTSWSNNLLQLSGLVPSKRRQPAAAIQNLLGQVFPRISGIAGPSLTKDTIKFMVVRHPFERLVSCYRDKFQDGLKDYYYEMYGEKMVHLYRPKPPGFSDDEIAAMLKQVRNAVLKHHLTRIKGNPYSNPIGPTFPEFVQFIINARQDDEHWRPYYTHCAACYIKYHAILRYRNLLATSL</sequence>
<evidence type="ECO:0000256" key="2">
    <source>
        <dbReference type="ARBA" id="ARBA00006339"/>
    </source>
</evidence>
<organism evidence="10">
    <name type="scientific">Hyalella azteca</name>
    <name type="common">Amphipod</name>
    <dbReference type="NCBI Taxonomy" id="294128"/>
    <lineage>
        <taxon>Eukaryota</taxon>
        <taxon>Metazoa</taxon>
        <taxon>Ecdysozoa</taxon>
        <taxon>Arthropoda</taxon>
        <taxon>Crustacea</taxon>
        <taxon>Multicrustacea</taxon>
        <taxon>Malacostraca</taxon>
        <taxon>Eumalacostraca</taxon>
        <taxon>Peracarida</taxon>
        <taxon>Amphipoda</taxon>
        <taxon>Senticaudata</taxon>
        <taxon>Talitrida</taxon>
        <taxon>Talitroidea</taxon>
        <taxon>Hyalellidae</taxon>
        <taxon>Hyalella</taxon>
    </lineage>
</organism>
<keyword evidence="6 9" id="KW-0333">Golgi apparatus</keyword>
<evidence type="ECO:0000256" key="7">
    <source>
        <dbReference type="ARBA" id="ARBA00023136"/>
    </source>
</evidence>
<keyword evidence="5" id="KW-1133">Transmembrane helix</keyword>
<dbReference type="Proteomes" id="UP000711488">
    <property type="component" value="Unassembled WGS sequence"/>
</dbReference>
<dbReference type="InterPro" id="IPR005331">
    <property type="entry name" value="Sulfotransferase"/>
</dbReference>
<proteinExistence type="inferred from homology"/>
<dbReference type="GO" id="GO:0000139">
    <property type="term" value="C:Golgi membrane"/>
    <property type="evidence" value="ECO:0007669"/>
    <property type="project" value="UniProtKB-SubCell"/>
</dbReference>
<evidence type="ECO:0000256" key="1">
    <source>
        <dbReference type="ARBA" id="ARBA00004323"/>
    </source>
</evidence>
<evidence type="ECO:0000256" key="8">
    <source>
        <dbReference type="ARBA" id="ARBA00023180"/>
    </source>
</evidence>
<protein>
    <recommendedName>
        <fullName evidence="9">Carbohydrate sulfotransferase</fullName>
        <ecNumber evidence="9">2.8.2.-</ecNumber>
    </recommendedName>
</protein>
<keyword evidence="8 9" id="KW-0325">Glycoprotein</keyword>
<name>A0A6A0GUF0_HYAAZ</name>
<comment type="caution">
    <text evidence="10">The sequence shown here is derived from an EMBL/GenBank/DDBJ whole genome shotgun (WGS) entry which is preliminary data.</text>
</comment>
<keyword evidence="9" id="KW-0119">Carbohydrate metabolism</keyword>
<dbReference type="AlphaFoldDB" id="A0A6A0GUF0"/>
<keyword evidence="7" id="KW-0472">Membrane</keyword>
<dbReference type="EMBL" id="JQDR03013926">
    <property type="protein sequence ID" value="KAA0188933.1"/>
    <property type="molecule type" value="Genomic_DNA"/>
</dbReference>
<evidence type="ECO:0000256" key="3">
    <source>
        <dbReference type="ARBA" id="ARBA00022679"/>
    </source>
</evidence>
<evidence type="ECO:0000256" key="9">
    <source>
        <dbReference type="RuleBase" id="RU364020"/>
    </source>
</evidence>
<accession>A0A6A0GUF0</accession>